<reference evidence="2" key="1">
    <citation type="submission" date="2018-05" db="EMBL/GenBank/DDBJ databases">
        <authorList>
            <person name="Lanie J.A."/>
            <person name="Ng W.-L."/>
            <person name="Kazmierczak K.M."/>
            <person name="Andrzejewski T.M."/>
            <person name="Davidsen T.M."/>
            <person name="Wayne K.J."/>
            <person name="Tettelin H."/>
            <person name="Glass J.I."/>
            <person name="Rusch D."/>
            <person name="Podicherti R."/>
            <person name="Tsui H.-C.T."/>
            <person name="Winkler M.E."/>
        </authorList>
    </citation>
    <scope>NUCLEOTIDE SEQUENCE</scope>
</reference>
<name>A0A382U9S9_9ZZZZ</name>
<gene>
    <name evidence="2" type="ORF">METZ01_LOCUS383908</name>
</gene>
<proteinExistence type="predicted"/>
<dbReference type="EMBL" id="UINC01142612">
    <property type="protein sequence ID" value="SVD31054.1"/>
    <property type="molecule type" value="Genomic_DNA"/>
</dbReference>
<feature type="compositionally biased region" description="Basic residues" evidence="1">
    <location>
        <begin position="7"/>
        <end position="22"/>
    </location>
</feature>
<organism evidence="2">
    <name type="scientific">marine metagenome</name>
    <dbReference type="NCBI Taxonomy" id="408172"/>
    <lineage>
        <taxon>unclassified sequences</taxon>
        <taxon>metagenomes</taxon>
        <taxon>ecological metagenomes</taxon>
    </lineage>
</organism>
<feature type="region of interest" description="Disordered" evidence="1">
    <location>
        <begin position="1"/>
        <end position="22"/>
    </location>
</feature>
<accession>A0A382U9S9</accession>
<dbReference type="AlphaFoldDB" id="A0A382U9S9"/>
<evidence type="ECO:0000313" key="2">
    <source>
        <dbReference type="EMBL" id="SVD31054.1"/>
    </source>
</evidence>
<feature type="non-terminal residue" evidence="2">
    <location>
        <position position="1"/>
    </location>
</feature>
<protein>
    <submittedName>
        <fullName evidence="2">Uncharacterized protein</fullName>
    </submittedName>
</protein>
<evidence type="ECO:0000256" key="1">
    <source>
        <dbReference type="SAM" id="MobiDB-lite"/>
    </source>
</evidence>
<sequence>KEEAKGNCKRKKRKMRILYKNR</sequence>